<name>A0A5C7T9D1_THASP</name>
<dbReference type="InterPro" id="IPR050090">
    <property type="entry name" value="Tyrosine_recombinase_XerCD"/>
</dbReference>
<evidence type="ECO:0000256" key="3">
    <source>
        <dbReference type="ARBA" id="ARBA00023125"/>
    </source>
</evidence>
<keyword evidence="4" id="KW-0233">DNA recombination</keyword>
<dbReference type="SUPFAM" id="SSF56349">
    <property type="entry name" value="DNA breaking-rejoining enzymes"/>
    <property type="match status" value="1"/>
</dbReference>
<gene>
    <name evidence="8" type="ORF">E6Q80_02035</name>
</gene>
<dbReference type="PROSITE" id="PS51898">
    <property type="entry name" value="TYR_RECOMBINASE"/>
    <property type="match status" value="1"/>
</dbReference>
<dbReference type="Gene3D" id="1.10.443.10">
    <property type="entry name" value="Intergrase catalytic core"/>
    <property type="match status" value="1"/>
</dbReference>
<keyword evidence="2" id="KW-0229">DNA integration</keyword>
<dbReference type="InterPro" id="IPR004107">
    <property type="entry name" value="Integrase_SAM-like_N"/>
</dbReference>
<keyword evidence="3 5" id="KW-0238">DNA-binding</keyword>
<comment type="caution">
    <text evidence="8">The sequence shown here is derived from an EMBL/GenBank/DDBJ whole genome shotgun (WGS) entry which is preliminary data.</text>
</comment>
<evidence type="ECO:0000313" key="9">
    <source>
        <dbReference type="Proteomes" id="UP000321192"/>
    </source>
</evidence>
<evidence type="ECO:0000259" key="6">
    <source>
        <dbReference type="PROSITE" id="PS51898"/>
    </source>
</evidence>
<dbReference type="GO" id="GO:0006310">
    <property type="term" value="P:DNA recombination"/>
    <property type="evidence" value="ECO:0007669"/>
    <property type="project" value="UniProtKB-KW"/>
</dbReference>
<dbReference type="InterPro" id="IPR002104">
    <property type="entry name" value="Integrase_catalytic"/>
</dbReference>
<evidence type="ECO:0000256" key="5">
    <source>
        <dbReference type="PROSITE-ProRule" id="PRU01248"/>
    </source>
</evidence>
<evidence type="ECO:0000256" key="4">
    <source>
        <dbReference type="ARBA" id="ARBA00023172"/>
    </source>
</evidence>
<dbReference type="PANTHER" id="PTHR30349">
    <property type="entry name" value="PHAGE INTEGRASE-RELATED"/>
    <property type="match status" value="1"/>
</dbReference>
<evidence type="ECO:0000256" key="1">
    <source>
        <dbReference type="ARBA" id="ARBA00022829"/>
    </source>
</evidence>
<dbReference type="GO" id="GO:0007059">
    <property type="term" value="P:chromosome segregation"/>
    <property type="evidence" value="ECO:0007669"/>
    <property type="project" value="UniProtKB-KW"/>
</dbReference>
<keyword evidence="1" id="KW-0159">Chromosome partition</keyword>
<evidence type="ECO:0000313" key="8">
    <source>
        <dbReference type="EMBL" id="TXH91645.1"/>
    </source>
</evidence>
<dbReference type="Pfam" id="PF00589">
    <property type="entry name" value="Phage_integrase"/>
    <property type="match status" value="1"/>
</dbReference>
<feature type="domain" description="Tyr recombinase" evidence="6">
    <location>
        <begin position="210"/>
        <end position="393"/>
    </location>
</feature>
<sequence length="407" mass="45586">MLTALFPKCHRRYLESPVAGWLADFADWLVFAGYAHDPAHDHVRRLKQVLEARGSVTPDAVFSVAELATMFASPHQQPQFSGTRRAFERFLAANGRLVVEPDCNRFTPVLDAYRRYLRETRGLAVSTISQHLTSATAFLAHAVPADASFQDLSVHAVQQFVIAAGQRLKRQSLQHTIAQLRAFLRFCHDRGELRERLDIIDTPRTYRDELPPRALAWSLVLKLLRSIDRSDPLGCRDHAMLYLMAYYGLRPSEIVTLTLASIGWANKTLHVEQCKTHSLLVLPLSDQALRLLKRYLRSGRPGSALPQLFPRGRTPAGPIKHTALCDVYEKRARLSGLPLQGSSSYSLRHAFAMHLLERGVGIKAIGDLLGHHTLESTCVYLRLQTEALREVGLPLPSLAGDGTRRLS</sequence>
<dbReference type="AlphaFoldDB" id="A0A5C7T9D1"/>
<dbReference type="Gene3D" id="1.10.150.130">
    <property type="match status" value="1"/>
</dbReference>
<organism evidence="8 9">
    <name type="scientific">Thauera aminoaromatica</name>
    <dbReference type="NCBI Taxonomy" id="164330"/>
    <lineage>
        <taxon>Bacteria</taxon>
        <taxon>Pseudomonadati</taxon>
        <taxon>Pseudomonadota</taxon>
        <taxon>Betaproteobacteria</taxon>
        <taxon>Rhodocyclales</taxon>
        <taxon>Zoogloeaceae</taxon>
        <taxon>Thauera</taxon>
    </lineage>
</organism>
<accession>A0A5C7T9D1</accession>
<dbReference type="InterPro" id="IPR011010">
    <property type="entry name" value="DNA_brk_join_enz"/>
</dbReference>
<dbReference type="InterPro" id="IPR010998">
    <property type="entry name" value="Integrase_recombinase_N"/>
</dbReference>
<dbReference type="GO" id="GO:0003677">
    <property type="term" value="F:DNA binding"/>
    <property type="evidence" value="ECO:0007669"/>
    <property type="project" value="UniProtKB-UniRule"/>
</dbReference>
<dbReference type="Pfam" id="PF02899">
    <property type="entry name" value="Phage_int_SAM_1"/>
    <property type="match status" value="1"/>
</dbReference>
<reference evidence="8 9" key="1">
    <citation type="submission" date="2018-09" db="EMBL/GenBank/DDBJ databases">
        <title>Metagenome Assembled Genomes from an Advanced Water Purification Facility.</title>
        <authorList>
            <person name="Stamps B.W."/>
            <person name="Spear J.R."/>
        </authorList>
    </citation>
    <scope>NUCLEOTIDE SEQUENCE [LARGE SCALE GENOMIC DNA]</scope>
    <source>
        <strain evidence="8">Bin_27_1</strain>
    </source>
</reference>
<dbReference type="RefSeq" id="WP_276656625.1">
    <property type="nucleotide sequence ID" value="NZ_SSFD01000030.1"/>
</dbReference>
<dbReference type="Proteomes" id="UP000321192">
    <property type="component" value="Unassembled WGS sequence"/>
</dbReference>
<protein>
    <submittedName>
        <fullName evidence="8">Integrase</fullName>
    </submittedName>
</protein>
<proteinExistence type="predicted"/>
<dbReference type="InterPro" id="IPR044068">
    <property type="entry name" value="CB"/>
</dbReference>
<evidence type="ECO:0000256" key="2">
    <source>
        <dbReference type="ARBA" id="ARBA00022908"/>
    </source>
</evidence>
<dbReference type="PROSITE" id="PS51900">
    <property type="entry name" value="CB"/>
    <property type="match status" value="1"/>
</dbReference>
<dbReference type="InterPro" id="IPR013762">
    <property type="entry name" value="Integrase-like_cat_sf"/>
</dbReference>
<dbReference type="GO" id="GO:0015074">
    <property type="term" value="P:DNA integration"/>
    <property type="evidence" value="ECO:0007669"/>
    <property type="project" value="UniProtKB-KW"/>
</dbReference>
<dbReference type="PANTHER" id="PTHR30349:SF81">
    <property type="entry name" value="TYROSINE RECOMBINASE XERC"/>
    <property type="match status" value="1"/>
</dbReference>
<evidence type="ECO:0000259" key="7">
    <source>
        <dbReference type="PROSITE" id="PS51900"/>
    </source>
</evidence>
<feature type="domain" description="Core-binding (CB)" evidence="7">
    <location>
        <begin position="104"/>
        <end position="188"/>
    </location>
</feature>
<dbReference type="EMBL" id="SSFD01000030">
    <property type="protein sequence ID" value="TXH91645.1"/>
    <property type="molecule type" value="Genomic_DNA"/>
</dbReference>